<dbReference type="EMBL" id="CP034348">
    <property type="protein sequence ID" value="QGX97471.1"/>
    <property type="molecule type" value="Genomic_DNA"/>
</dbReference>
<protein>
    <submittedName>
        <fullName evidence="2">DNA-binding protein</fullName>
    </submittedName>
</protein>
<dbReference type="AlphaFoldDB" id="A0A6I6INT7"/>
<dbReference type="GO" id="GO:0003677">
    <property type="term" value="F:DNA binding"/>
    <property type="evidence" value="ECO:0007669"/>
    <property type="project" value="UniProtKB-KW"/>
</dbReference>
<organism evidence="2 3">
    <name type="scientific">Roseovarius faecimaris</name>
    <dbReference type="NCBI Taxonomy" id="2494550"/>
    <lineage>
        <taxon>Bacteria</taxon>
        <taxon>Pseudomonadati</taxon>
        <taxon>Pseudomonadota</taxon>
        <taxon>Alphaproteobacteria</taxon>
        <taxon>Rhodobacterales</taxon>
        <taxon>Roseobacteraceae</taxon>
        <taxon>Roseovarius</taxon>
    </lineage>
</organism>
<dbReference type="SUPFAM" id="SSF46955">
    <property type="entry name" value="Putative DNA-binding domain"/>
    <property type="match status" value="1"/>
</dbReference>
<feature type="compositionally biased region" description="Polar residues" evidence="1">
    <location>
        <begin position="179"/>
        <end position="188"/>
    </location>
</feature>
<reference evidence="3" key="1">
    <citation type="submission" date="2018-12" db="EMBL/GenBank/DDBJ databases">
        <title>Complete genome sequence of Roseovarius sp. MME-070.</title>
        <authorList>
            <person name="Nam Y.-D."/>
            <person name="Kang J."/>
            <person name="Chung W.-H."/>
            <person name="Park Y.S."/>
        </authorList>
    </citation>
    <scope>NUCLEOTIDE SEQUENCE [LARGE SCALE GENOMIC DNA]</scope>
    <source>
        <strain evidence="3">MME-070</strain>
    </source>
</reference>
<proteinExistence type="predicted"/>
<dbReference type="Proteomes" id="UP000428330">
    <property type="component" value="Chromosome"/>
</dbReference>
<keyword evidence="2" id="KW-0238">DNA-binding</keyword>
<dbReference type="KEGG" id="rom:EI983_03920"/>
<name>A0A6I6INT7_9RHOB</name>
<gene>
    <name evidence="2" type="ORF">EI983_03920</name>
</gene>
<feature type="region of interest" description="Disordered" evidence="1">
    <location>
        <begin position="165"/>
        <end position="188"/>
    </location>
</feature>
<dbReference type="InterPro" id="IPR009061">
    <property type="entry name" value="DNA-bd_dom_put_sf"/>
</dbReference>
<sequence length="188" mass="20936">MKRYHVRGLCKSRVYTFKMAARIVGVSLTTFRKWPKQGLPVITDKRPYLVRGADLIDFLTKRIEQNRCPMGKRQFHCMTCHAPRDAETGSLAYTTQTTRTGRLSALCGTCGGKMGRFSNPENAHQMIEADRAAINTATHAYCVTSSPVETRTFVIPVDGAFVQGGTARKSPSDRKENQCENSTQKTNA</sequence>
<dbReference type="Gene3D" id="1.10.10.10">
    <property type="entry name" value="Winged helix-like DNA-binding domain superfamily/Winged helix DNA-binding domain"/>
    <property type="match status" value="1"/>
</dbReference>
<dbReference type="OrthoDB" id="8546410at2"/>
<evidence type="ECO:0000256" key="1">
    <source>
        <dbReference type="SAM" id="MobiDB-lite"/>
    </source>
</evidence>
<accession>A0A6I6INT7</accession>
<dbReference type="RefSeq" id="WP_157706107.1">
    <property type="nucleotide sequence ID" value="NZ_CP034348.1"/>
</dbReference>
<evidence type="ECO:0000313" key="3">
    <source>
        <dbReference type="Proteomes" id="UP000428330"/>
    </source>
</evidence>
<keyword evidence="3" id="KW-1185">Reference proteome</keyword>
<evidence type="ECO:0000313" key="2">
    <source>
        <dbReference type="EMBL" id="QGX97471.1"/>
    </source>
</evidence>
<dbReference type="InterPro" id="IPR036388">
    <property type="entry name" value="WH-like_DNA-bd_sf"/>
</dbReference>